<feature type="signal peptide" evidence="1">
    <location>
        <begin position="1"/>
        <end position="22"/>
    </location>
</feature>
<name>A0A0L0BW84_LUCCU</name>
<accession>A0A0L0BW84</accession>
<proteinExistence type="predicted"/>
<keyword evidence="4" id="KW-1185">Reference proteome</keyword>
<organism evidence="3 4">
    <name type="scientific">Lucilia cuprina</name>
    <name type="common">Green bottle fly</name>
    <name type="synonym">Australian sheep blowfly</name>
    <dbReference type="NCBI Taxonomy" id="7375"/>
    <lineage>
        <taxon>Eukaryota</taxon>
        <taxon>Metazoa</taxon>
        <taxon>Ecdysozoa</taxon>
        <taxon>Arthropoda</taxon>
        <taxon>Hexapoda</taxon>
        <taxon>Insecta</taxon>
        <taxon>Pterygota</taxon>
        <taxon>Neoptera</taxon>
        <taxon>Endopterygota</taxon>
        <taxon>Diptera</taxon>
        <taxon>Brachycera</taxon>
        <taxon>Muscomorpha</taxon>
        <taxon>Oestroidea</taxon>
        <taxon>Calliphoridae</taxon>
        <taxon>Luciliinae</taxon>
        <taxon>Lucilia</taxon>
    </lineage>
</organism>
<feature type="domain" description="Kazal-like" evidence="2">
    <location>
        <begin position="78"/>
        <end position="125"/>
    </location>
</feature>
<dbReference type="Proteomes" id="UP000037069">
    <property type="component" value="Unassembled WGS sequence"/>
</dbReference>
<dbReference type="PROSITE" id="PS51465">
    <property type="entry name" value="KAZAL_2"/>
    <property type="match status" value="1"/>
</dbReference>
<sequence>MFYLKLTITLFLIIYLINPSLSKNYDEEINCSIQRKCSTKEDIVWASDNKQCYLYRNPCIFANEMCMRKAKNKEEYKVVTEEECKKYCQEMCTEEYAPVCGEYDNAYKTFSNECDFYRHSCQKKE</sequence>
<gene>
    <name evidence="3" type="ORF">FF38_02060</name>
</gene>
<dbReference type="InterPro" id="IPR002350">
    <property type="entry name" value="Kazal_dom"/>
</dbReference>
<reference evidence="3 4" key="1">
    <citation type="journal article" date="2015" name="Nat. Commun.">
        <title>Lucilia cuprina genome unlocks parasitic fly biology to underpin future interventions.</title>
        <authorList>
            <person name="Anstead C.A."/>
            <person name="Korhonen P.K."/>
            <person name="Young N.D."/>
            <person name="Hall R.S."/>
            <person name="Jex A.R."/>
            <person name="Murali S.C."/>
            <person name="Hughes D.S."/>
            <person name="Lee S.F."/>
            <person name="Perry T."/>
            <person name="Stroehlein A.J."/>
            <person name="Ansell B.R."/>
            <person name="Breugelmans B."/>
            <person name="Hofmann A."/>
            <person name="Qu J."/>
            <person name="Dugan S."/>
            <person name="Lee S.L."/>
            <person name="Chao H."/>
            <person name="Dinh H."/>
            <person name="Han Y."/>
            <person name="Doddapaneni H.V."/>
            <person name="Worley K.C."/>
            <person name="Muzny D.M."/>
            <person name="Ioannidis P."/>
            <person name="Waterhouse R.M."/>
            <person name="Zdobnov E.M."/>
            <person name="James P.J."/>
            <person name="Bagnall N.H."/>
            <person name="Kotze A.C."/>
            <person name="Gibbs R.A."/>
            <person name="Richards S."/>
            <person name="Batterham P."/>
            <person name="Gasser R.B."/>
        </authorList>
    </citation>
    <scope>NUCLEOTIDE SEQUENCE [LARGE SCALE GENOMIC DNA]</scope>
    <source>
        <strain evidence="3 4">LS</strain>
        <tissue evidence="3">Full body</tissue>
    </source>
</reference>
<dbReference type="InterPro" id="IPR036058">
    <property type="entry name" value="Kazal_dom_sf"/>
</dbReference>
<evidence type="ECO:0000313" key="3">
    <source>
        <dbReference type="EMBL" id="KNC24288.1"/>
    </source>
</evidence>
<dbReference type="Pfam" id="PF00050">
    <property type="entry name" value="Kazal_1"/>
    <property type="match status" value="1"/>
</dbReference>
<dbReference type="OrthoDB" id="8056624at2759"/>
<dbReference type="Gene3D" id="3.30.60.30">
    <property type="match status" value="1"/>
</dbReference>
<protein>
    <recommendedName>
        <fullName evidence="2">Kazal-like domain-containing protein</fullName>
    </recommendedName>
</protein>
<dbReference type="EMBL" id="JRES01001246">
    <property type="protein sequence ID" value="KNC24288.1"/>
    <property type="molecule type" value="Genomic_DNA"/>
</dbReference>
<dbReference type="AlphaFoldDB" id="A0A0L0BW84"/>
<comment type="caution">
    <text evidence="3">The sequence shown here is derived from an EMBL/GenBank/DDBJ whole genome shotgun (WGS) entry which is preliminary data.</text>
</comment>
<feature type="chain" id="PRO_5005535170" description="Kazal-like domain-containing protein" evidence="1">
    <location>
        <begin position="23"/>
        <end position="125"/>
    </location>
</feature>
<evidence type="ECO:0000256" key="1">
    <source>
        <dbReference type="SAM" id="SignalP"/>
    </source>
</evidence>
<evidence type="ECO:0000259" key="2">
    <source>
        <dbReference type="PROSITE" id="PS51465"/>
    </source>
</evidence>
<evidence type="ECO:0000313" key="4">
    <source>
        <dbReference type="Proteomes" id="UP000037069"/>
    </source>
</evidence>
<keyword evidence="1" id="KW-0732">Signal</keyword>
<dbReference type="SUPFAM" id="SSF100895">
    <property type="entry name" value="Kazal-type serine protease inhibitors"/>
    <property type="match status" value="1"/>
</dbReference>